<dbReference type="EMBL" id="KN826384">
    <property type="protein sequence ID" value="KIK79079.1"/>
    <property type="molecule type" value="Genomic_DNA"/>
</dbReference>
<dbReference type="AlphaFoldDB" id="A0A0D0DE45"/>
<gene>
    <name evidence="1" type="ORF">PAXRUDRAFT_162250</name>
</gene>
<reference evidence="1 2" key="1">
    <citation type="submission" date="2014-04" db="EMBL/GenBank/DDBJ databases">
        <authorList>
            <consortium name="DOE Joint Genome Institute"/>
            <person name="Kuo A."/>
            <person name="Kohler A."/>
            <person name="Jargeat P."/>
            <person name="Nagy L.G."/>
            <person name="Floudas D."/>
            <person name="Copeland A."/>
            <person name="Barry K.W."/>
            <person name="Cichocki N."/>
            <person name="Veneault-Fourrey C."/>
            <person name="LaButti K."/>
            <person name="Lindquist E.A."/>
            <person name="Lipzen A."/>
            <person name="Lundell T."/>
            <person name="Morin E."/>
            <person name="Murat C."/>
            <person name="Sun H."/>
            <person name="Tunlid A."/>
            <person name="Henrissat B."/>
            <person name="Grigoriev I.V."/>
            <person name="Hibbett D.S."/>
            <person name="Martin F."/>
            <person name="Nordberg H.P."/>
            <person name="Cantor M.N."/>
            <person name="Hua S.X."/>
        </authorList>
    </citation>
    <scope>NUCLEOTIDE SEQUENCE [LARGE SCALE GENOMIC DNA]</scope>
    <source>
        <strain evidence="1 2">Ve08.2h10</strain>
    </source>
</reference>
<dbReference type="OrthoDB" id="4743193at2759"/>
<keyword evidence="2" id="KW-1185">Reference proteome</keyword>
<dbReference type="InParanoid" id="A0A0D0DE45"/>
<protein>
    <submittedName>
        <fullName evidence="1">Uncharacterized protein</fullName>
    </submittedName>
</protein>
<dbReference type="STRING" id="930991.A0A0D0DE45"/>
<dbReference type="HOGENOM" id="CLU_142990_0_0_1"/>
<organism evidence="1 2">
    <name type="scientific">Paxillus rubicundulus Ve08.2h10</name>
    <dbReference type="NCBI Taxonomy" id="930991"/>
    <lineage>
        <taxon>Eukaryota</taxon>
        <taxon>Fungi</taxon>
        <taxon>Dikarya</taxon>
        <taxon>Basidiomycota</taxon>
        <taxon>Agaricomycotina</taxon>
        <taxon>Agaricomycetes</taxon>
        <taxon>Agaricomycetidae</taxon>
        <taxon>Boletales</taxon>
        <taxon>Paxilineae</taxon>
        <taxon>Paxillaceae</taxon>
        <taxon>Paxillus</taxon>
    </lineage>
</organism>
<dbReference type="Proteomes" id="UP000054538">
    <property type="component" value="Unassembled WGS sequence"/>
</dbReference>
<evidence type="ECO:0000313" key="2">
    <source>
        <dbReference type="Proteomes" id="UP000054538"/>
    </source>
</evidence>
<reference evidence="2" key="2">
    <citation type="submission" date="2015-01" db="EMBL/GenBank/DDBJ databases">
        <title>Evolutionary Origins and Diversification of the Mycorrhizal Mutualists.</title>
        <authorList>
            <consortium name="DOE Joint Genome Institute"/>
            <consortium name="Mycorrhizal Genomics Consortium"/>
            <person name="Kohler A."/>
            <person name="Kuo A."/>
            <person name="Nagy L.G."/>
            <person name="Floudas D."/>
            <person name="Copeland A."/>
            <person name="Barry K.W."/>
            <person name="Cichocki N."/>
            <person name="Veneault-Fourrey C."/>
            <person name="LaButti K."/>
            <person name="Lindquist E.A."/>
            <person name="Lipzen A."/>
            <person name="Lundell T."/>
            <person name="Morin E."/>
            <person name="Murat C."/>
            <person name="Riley R."/>
            <person name="Ohm R."/>
            <person name="Sun H."/>
            <person name="Tunlid A."/>
            <person name="Henrissat B."/>
            <person name="Grigoriev I.V."/>
            <person name="Hibbett D.S."/>
            <person name="Martin F."/>
        </authorList>
    </citation>
    <scope>NUCLEOTIDE SEQUENCE [LARGE SCALE GENOMIC DNA]</scope>
    <source>
        <strain evidence="2">Ve08.2h10</strain>
    </source>
</reference>
<name>A0A0D0DE45_9AGAM</name>
<accession>A0A0D0DE45</accession>
<evidence type="ECO:0000313" key="1">
    <source>
        <dbReference type="EMBL" id="KIK79079.1"/>
    </source>
</evidence>
<proteinExistence type="predicted"/>
<sequence length="155" mass="17352">MLYTVTVSNENQKKKPIIISILMQGTNQKSNTMQSIIGLFLQSVHTLYKVINTLTCLGIPISTDLFNLAVQSLSVESHNALNCLGQSHLASYAYDNFDVDLKSQVHIAEKTNDSLKHLTSGLLFPLFHDVSIDYLKCSEELWCRSVLNPHINEAD</sequence>